<dbReference type="PANTHER" id="PTHR34501:SF9">
    <property type="entry name" value="MAJOR OUTER MEMBRANE PROTEIN P.IA"/>
    <property type="match status" value="1"/>
</dbReference>
<dbReference type="PRINTS" id="PR00182">
    <property type="entry name" value="ECOLNEIPORIN"/>
</dbReference>
<evidence type="ECO:0000313" key="14">
    <source>
        <dbReference type="Proteomes" id="UP000237381"/>
    </source>
</evidence>
<keyword evidence="5" id="KW-0812">Transmembrane</keyword>
<dbReference type="CDD" id="cd00342">
    <property type="entry name" value="gram_neg_porins"/>
    <property type="match status" value="1"/>
</dbReference>
<dbReference type="GO" id="GO:0034220">
    <property type="term" value="P:monoatomic ion transmembrane transport"/>
    <property type="evidence" value="ECO:0007669"/>
    <property type="project" value="InterPro"/>
</dbReference>
<evidence type="ECO:0000256" key="4">
    <source>
        <dbReference type="ARBA" id="ARBA00022452"/>
    </source>
</evidence>
<evidence type="ECO:0000256" key="6">
    <source>
        <dbReference type="ARBA" id="ARBA00022729"/>
    </source>
</evidence>
<evidence type="ECO:0000256" key="9">
    <source>
        <dbReference type="ARBA" id="ARBA00023136"/>
    </source>
</evidence>
<accession>A0A2S4M7G1</accession>
<evidence type="ECO:0000256" key="3">
    <source>
        <dbReference type="ARBA" id="ARBA00022448"/>
    </source>
</evidence>
<proteinExistence type="predicted"/>
<comment type="caution">
    <text evidence="13">The sequence shown here is derived from an EMBL/GenBank/DDBJ whole genome shotgun (WGS) entry which is preliminary data.</text>
</comment>
<protein>
    <submittedName>
        <fullName evidence="13">Putative porin</fullName>
    </submittedName>
</protein>
<evidence type="ECO:0000256" key="10">
    <source>
        <dbReference type="ARBA" id="ARBA00023237"/>
    </source>
</evidence>
<dbReference type="PANTHER" id="PTHR34501">
    <property type="entry name" value="PROTEIN YDDL-RELATED"/>
    <property type="match status" value="1"/>
</dbReference>
<sequence>MKQWDGFRRVRARALATAITLGIGATAHAQSSVTLYGILDAGIQYRTHADGEHSAVNLQNYGVLPSQIGITGTEDLGGGLQAIFRLEQGLNLNDGTATVPGIAFFRGAWVGLKGGFGTLTLGRQFSVLFDRTLFYDPLLYAAYSGQGVLVPRAENFIDNAVKYQSPDIAGFSGEALAATGGVAGNSRSGRVLEAGAQYAGNGFGVSAVIHQSYGTVSPGADTSSEQRVVGVLAAHWDIDKLSLYGGGERLTGSLDPARTVAWGGARYRLDPAIGFAAGIYHTFSNTPSVGHPTLYIASGTYALSKRTFAYVNLGYSHNTSGSTQPVYEYDSLPVAGVSQFGAMAGMSHTF</sequence>
<dbReference type="PRINTS" id="PR00184">
    <property type="entry name" value="NEISSPPORIN"/>
</dbReference>
<dbReference type="InterPro" id="IPR033900">
    <property type="entry name" value="Gram_neg_porin_domain"/>
</dbReference>
<keyword evidence="4" id="KW-1134">Transmembrane beta strand</keyword>
<evidence type="ECO:0000256" key="5">
    <source>
        <dbReference type="ARBA" id="ARBA00022692"/>
    </source>
</evidence>
<dbReference type="Pfam" id="PF13609">
    <property type="entry name" value="Porin_4"/>
    <property type="match status" value="1"/>
</dbReference>
<dbReference type="RefSeq" id="WP_103705262.1">
    <property type="nucleotide sequence ID" value="NZ_PQGA01000008.1"/>
</dbReference>
<keyword evidence="8" id="KW-0626">Porin</keyword>
<dbReference type="OrthoDB" id="8679056at2"/>
<feature type="chain" id="PRO_5015467484" evidence="11">
    <location>
        <begin position="30"/>
        <end position="350"/>
    </location>
</feature>
<evidence type="ECO:0000256" key="11">
    <source>
        <dbReference type="SAM" id="SignalP"/>
    </source>
</evidence>
<dbReference type="Proteomes" id="UP000237381">
    <property type="component" value="Unassembled WGS sequence"/>
</dbReference>
<dbReference type="InterPro" id="IPR002299">
    <property type="entry name" value="Porin_Neis"/>
</dbReference>
<feature type="domain" description="Porin" evidence="12">
    <location>
        <begin position="17"/>
        <end position="319"/>
    </location>
</feature>
<dbReference type="InterPro" id="IPR001702">
    <property type="entry name" value="Porin_Gram-ve"/>
</dbReference>
<dbReference type="InterPro" id="IPR050298">
    <property type="entry name" value="Gram-neg_bact_OMP"/>
</dbReference>
<gene>
    <name evidence="13" type="ORF">B0G62_10856</name>
</gene>
<keyword evidence="7" id="KW-0406">Ion transport</keyword>
<reference evidence="13 14" key="1">
    <citation type="submission" date="2018-01" db="EMBL/GenBank/DDBJ databases">
        <title>Genomic Encyclopedia of Type Strains, Phase III (KMG-III): the genomes of soil and plant-associated and newly described type strains.</title>
        <authorList>
            <person name="Whitman W."/>
        </authorList>
    </citation>
    <scope>NUCLEOTIDE SEQUENCE [LARGE SCALE GENOMIC DNA]</scope>
    <source>
        <strain evidence="13 14">JCM 18070</strain>
    </source>
</reference>
<dbReference type="EMBL" id="PQGA01000008">
    <property type="protein sequence ID" value="POR50565.1"/>
    <property type="molecule type" value="Genomic_DNA"/>
</dbReference>
<keyword evidence="6 11" id="KW-0732">Signal</keyword>
<dbReference type="SUPFAM" id="SSF56935">
    <property type="entry name" value="Porins"/>
    <property type="match status" value="1"/>
</dbReference>
<evidence type="ECO:0000313" key="13">
    <source>
        <dbReference type="EMBL" id="POR50565.1"/>
    </source>
</evidence>
<dbReference type="GO" id="GO:0015288">
    <property type="term" value="F:porin activity"/>
    <property type="evidence" value="ECO:0007669"/>
    <property type="project" value="UniProtKB-KW"/>
</dbReference>
<evidence type="ECO:0000256" key="1">
    <source>
        <dbReference type="ARBA" id="ARBA00004571"/>
    </source>
</evidence>
<feature type="signal peptide" evidence="11">
    <location>
        <begin position="1"/>
        <end position="29"/>
    </location>
</feature>
<organism evidence="13 14">
    <name type="scientific">Paraburkholderia eburnea</name>
    <dbReference type="NCBI Taxonomy" id="1189126"/>
    <lineage>
        <taxon>Bacteria</taxon>
        <taxon>Pseudomonadati</taxon>
        <taxon>Pseudomonadota</taxon>
        <taxon>Betaproteobacteria</taxon>
        <taxon>Burkholderiales</taxon>
        <taxon>Burkholderiaceae</taxon>
        <taxon>Paraburkholderia</taxon>
    </lineage>
</organism>
<dbReference type="GO" id="GO:0046930">
    <property type="term" value="C:pore complex"/>
    <property type="evidence" value="ECO:0007669"/>
    <property type="project" value="UniProtKB-KW"/>
</dbReference>
<name>A0A2S4M7G1_9BURK</name>
<dbReference type="Gene3D" id="2.40.160.10">
    <property type="entry name" value="Porin"/>
    <property type="match status" value="1"/>
</dbReference>
<keyword evidence="10" id="KW-0998">Cell outer membrane</keyword>
<dbReference type="AlphaFoldDB" id="A0A2S4M7G1"/>
<dbReference type="InterPro" id="IPR023614">
    <property type="entry name" value="Porin_dom_sf"/>
</dbReference>
<keyword evidence="3" id="KW-0813">Transport</keyword>
<evidence type="ECO:0000256" key="8">
    <source>
        <dbReference type="ARBA" id="ARBA00023114"/>
    </source>
</evidence>
<comment type="subcellular location">
    <subcellularLocation>
        <location evidence="1">Cell outer membrane</location>
        <topology evidence="1">Multi-pass membrane protein</topology>
    </subcellularLocation>
</comment>
<dbReference type="GO" id="GO:0009279">
    <property type="term" value="C:cell outer membrane"/>
    <property type="evidence" value="ECO:0007669"/>
    <property type="project" value="UniProtKB-SubCell"/>
</dbReference>
<evidence type="ECO:0000259" key="12">
    <source>
        <dbReference type="Pfam" id="PF13609"/>
    </source>
</evidence>
<evidence type="ECO:0000256" key="2">
    <source>
        <dbReference type="ARBA" id="ARBA00011233"/>
    </source>
</evidence>
<evidence type="ECO:0000256" key="7">
    <source>
        <dbReference type="ARBA" id="ARBA00023065"/>
    </source>
</evidence>
<keyword evidence="14" id="KW-1185">Reference proteome</keyword>
<comment type="subunit">
    <text evidence="2">Homotrimer.</text>
</comment>
<keyword evidence="9" id="KW-0472">Membrane</keyword>